<feature type="domain" description="BHLH" evidence="8">
    <location>
        <begin position="319"/>
        <end position="369"/>
    </location>
</feature>
<dbReference type="InterPro" id="IPR045239">
    <property type="entry name" value="bHLH95_bHLH"/>
</dbReference>
<evidence type="ECO:0000256" key="3">
    <source>
        <dbReference type="ARBA" id="ARBA00023125"/>
    </source>
</evidence>
<dbReference type="GO" id="GO:0005634">
    <property type="term" value="C:nucleus"/>
    <property type="evidence" value="ECO:0007669"/>
    <property type="project" value="UniProtKB-SubCell"/>
</dbReference>
<evidence type="ECO:0000256" key="1">
    <source>
        <dbReference type="ARBA" id="ARBA00004123"/>
    </source>
</evidence>
<dbReference type="GO" id="GO:0003677">
    <property type="term" value="F:DNA binding"/>
    <property type="evidence" value="ECO:0007669"/>
    <property type="project" value="UniProtKB-KW"/>
</dbReference>
<evidence type="ECO:0000313" key="10">
    <source>
        <dbReference type="Proteomes" id="UP001632038"/>
    </source>
</evidence>
<keyword evidence="3" id="KW-0238">DNA-binding</keyword>
<dbReference type="InterPro" id="IPR045843">
    <property type="entry name" value="IND-like"/>
</dbReference>
<gene>
    <name evidence="9" type="ORF">CASFOL_035331</name>
</gene>
<dbReference type="CDD" id="cd11393">
    <property type="entry name" value="bHLH_AtbHLH_like"/>
    <property type="match status" value="1"/>
</dbReference>
<evidence type="ECO:0000256" key="7">
    <source>
        <dbReference type="SAM" id="MobiDB-lite"/>
    </source>
</evidence>
<dbReference type="AlphaFoldDB" id="A0ABD3BT96"/>
<comment type="caution">
    <text evidence="9">The sequence shown here is derived from an EMBL/GenBank/DDBJ whole genome shotgun (WGS) entry which is preliminary data.</text>
</comment>
<dbReference type="PANTHER" id="PTHR16223">
    <property type="entry name" value="TRANSCRIPTION FACTOR BHLH83-RELATED"/>
    <property type="match status" value="1"/>
</dbReference>
<evidence type="ECO:0000259" key="8">
    <source>
        <dbReference type="PROSITE" id="PS50888"/>
    </source>
</evidence>
<protein>
    <recommendedName>
        <fullName evidence="8">BHLH domain-containing protein</fullName>
    </recommendedName>
</protein>
<dbReference type="InterPro" id="IPR036638">
    <property type="entry name" value="HLH_DNA-bd_sf"/>
</dbReference>
<dbReference type="EMBL" id="JAVIJP010000066">
    <property type="protein sequence ID" value="KAL3620419.1"/>
    <property type="molecule type" value="Genomic_DNA"/>
</dbReference>
<feature type="compositionally biased region" description="Basic and acidic residues" evidence="7">
    <location>
        <begin position="1"/>
        <end position="11"/>
    </location>
</feature>
<keyword evidence="5" id="KW-0539">Nucleus</keyword>
<keyword evidence="4" id="KW-0804">Transcription</keyword>
<dbReference type="Gene3D" id="4.10.280.10">
    <property type="entry name" value="Helix-loop-helix DNA-binding domain"/>
    <property type="match status" value="1"/>
</dbReference>
<evidence type="ECO:0000256" key="5">
    <source>
        <dbReference type="ARBA" id="ARBA00023242"/>
    </source>
</evidence>
<dbReference type="SMART" id="SM00353">
    <property type="entry name" value="HLH"/>
    <property type="match status" value="1"/>
</dbReference>
<feature type="compositionally biased region" description="Basic and acidic residues" evidence="7">
    <location>
        <begin position="98"/>
        <end position="112"/>
    </location>
</feature>
<feature type="region of interest" description="Disordered" evidence="7">
    <location>
        <begin position="196"/>
        <end position="235"/>
    </location>
</feature>
<feature type="compositionally biased region" description="Polar residues" evidence="7">
    <location>
        <begin position="115"/>
        <end position="129"/>
    </location>
</feature>
<feature type="region of interest" description="Disordered" evidence="7">
    <location>
        <begin position="270"/>
        <end position="294"/>
    </location>
</feature>
<keyword evidence="6" id="KW-0175">Coiled coil</keyword>
<dbReference type="PANTHER" id="PTHR16223:SF125">
    <property type="entry name" value="OS08G0506700 PROTEIN"/>
    <property type="match status" value="1"/>
</dbReference>
<evidence type="ECO:0000256" key="4">
    <source>
        <dbReference type="ARBA" id="ARBA00023163"/>
    </source>
</evidence>
<dbReference type="Pfam" id="PF00010">
    <property type="entry name" value="HLH"/>
    <property type="match status" value="1"/>
</dbReference>
<feature type="compositionally biased region" description="Basic and acidic residues" evidence="7">
    <location>
        <begin position="270"/>
        <end position="280"/>
    </location>
</feature>
<sequence length="470" mass="53002">MSRFQHQEQQIKHNMQMGSGLTRYKSAPSSYFDSFLNGDDDLDQLLNPRICSPETQRILSRFINSDDTNNNNNSVQENCSPNLNLQSQSQLNRQPLVPKKDDDGGDEPEVKRPRQQLQRQQSHDFSSVSQVNCDIKSSIDGLAGSIDTNRVAQVKIESYSLVRHSSSPAGLFDNINIEEFGGMRGIGKIGARNAGTSFSSASRFKSNKTDLPPRNPSSSSKMGPVSGNKPVHDRGSDIPGFPLNPWDDSIMSDDFLRALTEDVDKSFARADALDDQKNEGGNRSTTRLSHHLSLPSNSYETEKLLQDSVPCKLRAKRGFATHPRSIAERVRRTKISDRIRKLEELVPNMERQTNTADMLDFAVDYIKDLQRQIEHFQVIKQSADARRETNLYRKQIDAYLARVENASSGNKRSRLTAEEAPYINLAWMGSEAPWRLRFDDVDMVGDGRERRIWRWASGAGLLSRRGRASV</sequence>
<dbReference type="SUPFAM" id="SSF47459">
    <property type="entry name" value="HLH, helix-loop-helix DNA-binding domain"/>
    <property type="match status" value="1"/>
</dbReference>
<keyword evidence="2" id="KW-0805">Transcription regulation</keyword>
<evidence type="ECO:0000256" key="6">
    <source>
        <dbReference type="SAM" id="Coils"/>
    </source>
</evidence>
<feature type="coiled-coil region" evidence="6">
    <location>
        <begin position="332"/>
        <end position="386"/>
    </location>
</feature>
<proteinExistence type="predicted"/>
<evidence type="ECO:0000256" key="2">
    <source>
        <dbReference type="ARBA" id="ARBA00023015"/>
    </source>
</evidence>
<accession>A0ABD3BT96</accession>
<keyword evidence="10" id="KW-1185">Reference proteome</keyword>
<dbReference type="InterPro" id="IPR011598">
    <property type="entry name" value="bHLH_dom"/>
</dbReference>
<dbReference type="PROSITE" id="PS50888">
    <property type="entry name" value="BHLH"/>
    <property type="match status" value="1"/>
</dbReference>
<dbReference type="Proteomes" id="UP001632038">
    <property type="component" value="Unassembled WGS sequence"/>
</dbReference>
<comment type="subcellular location">
    <subcellularLocation>
        <location evidence="1">Nucleus</location>
    </subcellularLocation>
</comment>
<feature type="region of interest" description="Disordered" evidence="7">
    <location>
        <begin position="1"/>
        <end position="22"/>
    </location>
</feature>
<reference evidence="10" key="1">
    <citation type="journal article" date="2024" name="IScience">
        <title>Strigolactones Initiate the Formation of Haustorium-like Structures in Castilleja.</title>
        <authorList>
            <person name="Buerger M."/>
            <person name="Peterson D."/>
            <person name="Chory J."/>
        </authorList>
    </citation>
    <scope>NUCLEOTIDE SEQUENCE [LARGE SCALE GENOMIC DNA]</scope>
</reference>
<name>A0ABD3BT96_9LAMI</name>
<organism evidence="9 10">
    <name type="scientific">Castilleja foliolosa</name>
    <dbReference type="NCBI Taxonomy" id="1961234"/>
    <lineage>
        <taxon>Eukaryota</taxon>
        <taxon>Viridiplantae</taxon>
        <taxon>Streptophyta</taxon>
        <taxon>Embryophyta</taxon>
        <taxon>Tracheophyta</taxon>
        <taxon>Spermatophyta</taxon>
        <taxon>Magnoliopsida</taxon>
        <taxon>eudicotyledons</taxon>
        <taxon>Gunneridae</taxon>
        <taxon>Pentapetalae</taxon>
        <taxon>asterids</taxon>
        <taxon>lamiids</taxon>
        <taxon>Lamiales</taxon>
        <taxon>Orobanchaceae</taxon>
        <taxon>Pedicularideae</taxon>
        <taxon>Castillejinae</taxon>
        <taxon>Castilleja</taxon>
    </lineage>
</organism>
<evidence type="ECO:0000313" key="9">
    <source>
        <dbReference type="EMBL" id="KAL3620419.1"/>
    </source>
</evidence>
<feature type="region of interest" description="Disordered" evidence="7">
    <location>
        <begin position="90"/>
        <end position="129"/>
    </location>
</feature>